<accession>A0AA40BEH3</accession>
<keyword evidence="11" id="KW-1185">Reference proteome</keyword>
<comment type="catalytic activity">
    <reaction evidence="7">
        <text>prephenate + H(+) = 3-phenylpyruvate + CO2 + H2O</text>
        <dbReference type="Rhea" id="RHEA:21648"/>
        <dbReference type="ChEBI" id="CHEBI:15377"/>
        <dbReference type="ChEBI" id="CHEBI:15378"/>
        <dbReference type="ChEBI" id="CHEBI:16526"/>
        <dbReference type="ChEBI" id="CHEBI:18005"/>
        <dbReference type="ChEBI" id="CHEBI:29934"/>
        <dbReference type="EC" id="4.2.1.51"/>
    </reaction>
</comment>
<dbReference type="CDD" id="cd13532">
    <property type="entry name" value="PBP2_PDT_like"/>
    <property type="match status" value="1"/>
</dbReference>
<evidence type="ECO:0000256" key="3">
    <source>
        <dbReference type="ARBA" id="ARBA00022605"/>
    </source>
</evidence>
<dbReference type="GO" id="GO:0009094">
    <property type="term" value="P:L-phenylalanine biosynthetic process"/>
    <property type="evidence" value="ECO:0007669"/>
    <property type="project" value="UniProtKB-KW"/>
</dbReference>
<evidence type="ECO:0000256" key="7">
    <source>
        <dbReference type="ARBA" id="ARBA00047848"/>
    </source>
</evidence>
<dbReference type="PIRSF" id="PIRSF001500">
    <property type="entry name" value="Chor_mut_pdt_Ppr"/>
    <property type="match status" value="1"/>
</dbReference>
<keyword evidence="4" id="KW-0057">Aromatic amino acid biosynthesis</keyword>
<gene>
    <name evidence="10" type="ORF">B0T21DRAFT_314069</name>
</gene>
<dbReference type="GO" id="GO:0004664">
    <property type="term" value="F:prephenate dehydratase activity"/>
    <property type="evidence" value="ECO:0007669"/>
    <property type="project" value="UniProtKB-EC"/>
</dbReference>
<evidence type="ECO:0000256" key="2">
    <source>
        <dbReference type="ARBA" id="ARBA00013147"/>
    </source>
</evidence>
<evidence type="ECO:0000313" key="11">
    <source>
        <dbReference type="Proteomes" id="UP001172159"/>
    </source>
</evidence>
<comment type="caution">
    <text evidence="10">The sequence shown here is derived from an EMBL/GenBank/DDBJ whole genome shotgun (WGS) entry which is preliminary data.</text>
</comment>
<evidence type="ECO:0000256" key="6">
    <source>
        <dbReference type="ARBA" id="ARBA00023239"/>
    </source>
</evidence>
<dbReference type="PROSITE" id="PS51671">
    <property type="entry name" value="ACT"/>
    <property type="match status" value="1"/>
</dbReference>
<dbReference type="FunFam" id="3.40.190.10:FF:000034">
    <property type="entry name" value="Chorismate mutase/prephenate dehydratase"/>
    <property type="match status" value="1"/>
</dbReference>
<dbReference type="InterPro" id="IPR008242">
    <property type="entry name" value="Chor_mutase/pphenate_deHydtase"/>
</dbReference>
<evidence type="ECO:0000259" key="8">
    <source>
        <dbReference type="PROSITE" id="PS51171"/>
    </source>
</evidence>
<name>A0AA40BEH3_9PEZI</name>
<feature type="non-terminal residue" evidence="10">
    <location>
        <position position="289"/>
    </location>
</feature>
<keyword evidence="5" id="KW-0584">Phenylalanine biosynthesis</keyword>
<dbReference type="InterPro" id="IPR045865">
    <property type="entry name" value="ACT-like_dom_sf"/>
</dbReference>
<evidence type="ECO:0000259" key="9">
    <source>
        <dbReference type="PROSITE" id="PS51671"/>
    </source>
</evidence>
<sequence length="289" mass="31540">MTEKTKVAFLGPVASYSHQATKLAFPDENVNELIPVKTIREVFDVVQAGTTEYGVVPFENSTHGPVSFTLDALADRQDDLADVVVCGEVYLGVHHYLLGYGSLQNVKRVLSHPQAFGQTTKWFKKNLPGVETVEVSSTSRAAEMASEDKTGESAAVAGLMAGERYGLEVLGSKIEDREDNTTRFFVIRRKGGGEVLKGKGKNLVSFSVGSHDEPGALAEVLGCFKQRGLNLTSINSVPGLREGMRPFEYLFFIEFEGRGGDGEDGERVKGVLEDLKEKTRGWRYLGGGR</sequence>
<feature type="domain" description="Prephenate dehydratase" evidence="8">
    <location>
        <begin position="6"/>
        <end position="189"/>
    </location>
</feature>
<evidence type="ECO:0000313" key="10">
    <source>
        <dbReference type="EMBL" id="KAK0732763.1"/>
    </source>
</evidence>
<dbReference type="Gene3D" id="3.40.190.10">
    <property type="entry name" value="Periplasmic binding protein-like II"/>
    <property type="match status" value="2"/>
</dbReference>
<evidence type="ECO:0000256" key="5">
    <source>
        <dbReference type="ARBA" id="ARBA00023222"/>
    </source>
</evidence>
<protein>
    <recommendedName>
        <fullName evidence="2">prephenate dehydratase</fullName>
        <ecNumber evidence="2">4.2.1.51</ecNumber>
    </recommendedName>
</protein>
<dbReference type="PROSITE" id="PS51171">
    <property type="entry name" value="PREPHENATE_DEHYDR_3"/>
    <property type="match status" value="1"/>
</dbReference>
<dbReference type="InterPro" id="IPR001086">
    <property type="entry name" value="Preph_deHydtase"/>
</dbReference>
<dbReference type="AlphaFoldDB" id="A0AA40BEH3"/>
<dbReference type="CDD" id="cd04905">
    <property type="entry name" value="ACT_CM-PDT"/>
    <property type="match status" value="1"/>
</dbReference>
<dbReference type="PANTHER" id="PTHR21022:SF19">
    <property type="entry name" value="PREPHENATE DEHYDRATASE-RELATED"/>
    <property type="match status" value="1"/>
</dbReference>
<dbReference type="Pfam" id="PF00800">
    <property type="entry name" value="PDT"/>
    <property type="match status" value="1"/>
</dbReference>
<evidence type="ECO:0000256" key="4">
    <source>
        <dbReference type="ARBA" id="ARBA00023141"/>
    </source>
</evidence>
<feature type="domain" description="ACT" evidence="9">
    <location>
        <begin position="205"/>
        <end position="289"/>
    </location>
</feature>
<dbReference type="SUPFAM" id="SSF55021">
    <property type="entry name" value="ACT-like"/>
    <property type="match status" value="1"/>
</dbReference>
<dbReference type="NCBIfam" id="NF008865">
    <property type="entry name" value="PRK11898.1"/>
    <property type="match status" value="1"/>
</dbReference>
<organism evidence="10 11">
    <name type="scientific">Apiosordaria backusii</name>
    <dbReference type="NCBI Taxonomy" id="314023"/>
    <lineage>
        <taxon>Eukaryota</taxon>
        <taxon>Fungi</taxon>
        <taxon>Dikarya</taxon>
        <taxon>Ascomycota</taxon>
        <taxon>Pezizomycotina</taxon>
        <taxon>Sordariomycetes</taxon>
        <taxon>Sordariomycetidae</taxon>
        <taxon>Sordariales</taxon>
        <taxon>Lasiosphaeriaceae</taxon>
        <taxon>Apiosordaria</taxon>
    </lineage>
</organism>
<dbReference type="EC" id="4.2.1.51" evidence="2"/>
<dbReference type="InterPro" id="IPR002912">
    <property type="entry name" value="ACT_dom"/>
</dbReference>
<keyword evidence="3" id="KW-0028">Amino-acid biosynthesis</keyword>
<dbReference type="SUPFAM" id="SSF53850">
    <property type="entry name" value="Periplasmic binding protein-like II"/>
    <property type="match status" value="1"/>
</dbReference>
<evidence type="ECO:0000256" key="1">
    <source>
        <dbReference type="ARBA" id="ARBA00004741"/>
    </source>
</evidence>
<proteinExistence type="predicted"/>
<keyword evidence="6" id="KW-0456">Lyase</keyword>
<reference evidence="10" key="1">
    <citation type="submission" date="2023-06" db="EMBL/GenBank/DDBJ databases">
        <title>Genome-scale phylogeny and comparative genomics of the fungal order Sordariales.</title>
        <authorList>
            <consortium name="Lawrence Berkeley National Laboratory"/>
            <person name="Hensen N."/>
            <person name="Bonometti L."/>
            <person name="Westerberg I."/>
            <person name="Brannstrom I.O."/>
            <person name="Guillou S."/>
            <person name="Cros-Aarteil S."/>
            <person name="Calhoun S."/>
            <person name="Haridas S."/>
            <person name="Kuo A."/>
            <person name="Mondo S."/>
            <person name="Pangilinan J."/>
            <person name="Riley R."/>
            <person name="Labutti K."/>
            <person name="Andreopoulos B."/>
            <person name="Lipzen A."/>
            <person name="Chen C."/>
            <person name="Yanf M."/>
            <person name="Daum C."/>
            <person name="Ng V."/>
            <person name="Clum A."/>
            <person name="Steindorff A."/>
            <person name="Ohm R."/>
            <person name="Martin F."/>
            <person name="Silar P."/>
            <person name="Natvig D."/>
            <person name="Lalanne C."/>
            <person name="Gautier V."/>
            <person name="Ament-Velasquez S.L."/>
            <person name="Kruys A."/>
            <person name="Hutchinson M.I."/>
            <person name="Powell A.J."/>
            <person name="Barry K."/>
            <person name="Miller A.N."/>
            <person name="Grigoriev I.V."/>
            <person name="Debuchy R."/>
            <person name="Gladieux P."/>
            <person name="Thoren M.H."/>
            <person name="Johannesson H."/>
        </authorList>
    </citation>
    <scope>NUCLEOTIDE SEQUENCE</scope>
    <source>
        <strain evidence="10">CBS 540.89</strain>
    </source>
</reference>
<dbReference type="Gene3D" id="3.30.70.260">
    <property type="match status" value="1"/>
</dbReference>
<dbReference type="GO" id="GO:0005737">
    <property type="term" value="C:cytoplasm"/>
    <property type="evidence" value="ECO:0007669"/>
    <property type="project" value="TreeGrafter"/>
</dbReference>
<dbReference type="PANTHER" id="PTHR21022">
    <property type="entry name" value="PREPHENATE DEHYDRATASE P PROTEIN"/>
    <property type="match status" value="1"/>
</dbReference>
<dbReference type="Proteomes" id="UP001172159">
    <property type="component" value="Unassembled WGS sequence"/>
</dbReference>
<dbReference type="EMBL" id="JAUKTV010000008">
    <property type="protein sequence ID" value="KAK0732763.1"/>
    <property type="molecule type" value="Genomic_DNA"/>
</dbReference>
<comment type="pathway">
    <text evidence="1">Amino-acid biosynthesis; L-phenylalanine biosynthesis; phenylpyruvate from prephenate: step 1/1.</text>
</comment>